<sequence length="609" mass="67798">MPSAIEDYALIGDCHTAALVGRDGSIDWLCLPRFDSSSTFGALLGTSDHGCWSLRPVGAETCTSRGYRAGTFILESRWETPTGTVEVIDLMPMGDRRPDVIRRVRGVSGTVRMRQELRIRFGYADALPWVRKVDEQDEEGHASRALVAVAGPDSVVVRGPRLEPEDHMHSGEFDVAEGETVDIVMTWFPSHREPPRPVSVDGQIADTETWWREWRTDPEIDDRDIPEYHDAVERSLLVLRALTDEDTGGIVAAATTSLPENVGGERNWDYRYVWLRDASLTLDALMRHGGFRAEVHHWRDWLLRAIAGDPGDLQIVYGIAGERRLAEWEVGTLPGYRGSTPVRVGNAAYLQFQGDIFGEVMLALDLARRVGIEDDRFSWALQVAILEYLESALDRPDHGIWEMRGPERMFTQSRAMMWAAFDRGVAGVREHGLEGPAEKWAGLRDHLRNEIEEQGFDKDRNAYVQYYGSTEVDASLLTLSAIGYVAADHPRMLGTVAAIEHDLMRDGLLRRYRTEADTDGVSGDEHPFLACSFWLVQQYAASGRLDEATALMDRLVALRNDVGLLSEQYDVTSGAQTGNTPQALSHLALLRSADAIATARTGRPSVPGL</sequence>
<reference evidence="4" key="1">
    <citation type="journal article" date="2019" name="Int. J. Syst. Evol. Microbiol.">
        <title>The Global Catalogue of Microorganisms (GCM) 10K type strain sequencing project: providing services to taxonomists for standard genome sequencing and annotation.</title>
        <authorList>
            <consortium name="The Broad Institute Genomics Platform"/>
            <consortium name="The Broad Institute Genome Sequencing Center for Infectious Disease"/>
            <person name="Wu L."/>
            <person name="Ma J."/>
        </authorList>
    </citation>
    <scope>NUCLEOTIDE SEQUENCE [LARGE SCALE GENOMIC DNA]</scope>
    <source>
        <strain evidence="4">NBRC 108894</strain>
    </source>
</reference>
<dbReference type="EMBL" id="BSVB01000001">
    <property type="protein sequence ID" value="GMA93846.1"/>
    <property type="molecule type" value="Genomic_DNA"/>
</dbReference>
<protein>
    <submittedName>
        <fullName evidence="3">Glucoamylase</fullName>
    </submittedName>
</protein>
<proteinExistence type="predicted"/>
<evidence type="ECO:0000259" key="1">
    <source>
        <dbReference type="Pfam" id="PF00723"/>
    </source>
</evidence>
<dbReference type="PANTHER" id="PTHR31616">
    <property type="entry name" value="TREHALASE"/>
    <property type="match status" value="1"/>
</dbReference>
<dbReference type="InterPro" id="IPR012341">
    <property type="entry name" value="6hp_glycosidase-like_sf"/>
</dbReference>
<dbReference type="Pfam" id="PF19291">
    <property type="entry name" value="TREH_N"/>
    <property type="match status" value="1"/>
</dbReference>
<feature type="domain" description="Trehalase-like N-terminal" evidence="2">
    <location>
        <begin position="3"/>
        <end position="117"/>
    </location>
</feature>
<keyword evidence="4" id="KW-1185">Reference proteome</keyword>
<dbReference type="Gene3D" id="1.50.10.10">
    <property type="match status" value="1"/>
</dbReference>
<feature type="domain" description="GH15-like" evidence="1">
    <location>
        <begin position="228"/>
        <end position="593"/>
    </location>
</feature>
<dbReference type="InterPro" id="IPR008928">
    <property type="entry name" value="6-hairpin_glycosidase_sf"/>
</dbReference>
<dbReference type="PANTHER" id="PTHR31616:SF0">
    <property type="entry name" value="GLUCAN 1,4-ALPHA-GLUCOSIDASE"/>
    <property type="match status" value="1"/>
</dbReference>
<dbReference type="InterPro" id="IPR011613">
    <property type="entry name" value="GH15-like"/>
</dbReference>
<dbReference type="InterPro" id="IPR045582">
    <property type="entry name" value="Trehalase-like_N"/>
</dbReference>
<dbReference type="Pfam" id="PF00723">
    <property type="entry name" value="Glyco_hydro_15"/>
    <property type="match status" value="1"/>
</dbReference>
<name>A0ABQ6K509_9MICO</name>
<evidence type="ECO:0000259" key="2">
    <source>
        <dbReference type="Pfam" id="PF19291"/>
    </source>
</evidence>
<evidence type="ECO:0000313" key="3">
    <source>
        <dbReference type="EMBL" id="GMA93846.1"/>
    </source>
</evidence>
<accession>A0ABQ6K509</accession>
<comment type="caution">
    <text evidence="3">The sequence shown here is derived from an EMBL/GenBank/DDBJ whole genome shotgun (WGS) entry which is preliminary data.</text>
</comment>
<dbReference type="SUPFAM" id="SSF48208">
    <property type="entry name" value="Six-hairpin glycosidases"/>
    <property type="match status" value="1"/>
</dbReference>
<dbReference type="Proteomes" id="UP001157034">
    <property type="component" value="Unassembled WGS sequence"/>
</dbReference>
<evidence type="ECO:0000313" key="4">
    <source>
        <dbReference type="Proteomes" id="UP001157034"/>
    </source>
</evidence>
<organism evidence="3 4">
    <name type="scientific">Pseudolysinimonas kribbensis</name>
    <dbReference type="NCBI Taxonomy" id="433641"/>
    <lineage>
        <taxon>Bacteria</taxon>
        <taxon>Bacillati</taxon>
        <taxon>Actinomycetota</taxon>
        <taxon>Actinomycetes</taxon>
        <taxon>Micrococcales</taxon>
        <taxon>Microbacteriaceae</taxon>
        <taxon>Pseudolysinimonas</taxon>
    </lineage>
</organism>
<gene>
    <name evidence="3" type="ORF">GCM10025881_06700</name>
</gene>